<dbReference type="PANTHER" id="PTHR42916:SF1">
    <property type="entry name" value="PROTEIN PHYLLO, CHLOROPLASTIC"/>
    <property type="match status" value="1"/>
</dbReference>
<dbReference type="RefSeq" id="WP_382396801.1">
    <property type="nucleotide sequence ID" value="NZ_JBHTCQ010000005.1"/>
</dbReference>
<evidence type="ECO:0000256" key="2">
    <source>
        <dbReference type="ARBA" id="ARBA00022723"/>
    </source>
</evidence>
<dbReference type="CDD" id="cd07037">
    <property type="entry name" value="TPP_PYR_MenD"/>
    <property type="match status" value="1"/>
</dbReference>
<dbReference type="InterPro" id="IPR011766">
    <property type="entry name" value="TPP_enzyme_TPP-bd"/>
</dbReference>
<dbReference type="PIRSF" id="PIRSF004983">
    <property type="entry name" value="MenD"/>
    <property type="match status" value="1"/>
</dbReference>
<sequence>MDATSTARALVTALTAHGVRDVVLAPGSRSAPLAYALHDAERSGWLRLHVRLDERGAGFVALGLARATGRPVPVVTTSGTAVANLHPAVLEASHAGVPVVVLSADRPHELRGTGANQTTDQVGLFGTAVRHAVDLPAGPAGGTALDQVVTRALAAARGLRSNDPGPVHLDVAFRDPLVPGGPWETGPAPARRDVVAATGRPSGVPLLRGPRTVVVAGDGAGPAARSLAEQADWPLLAEPTSGARSGPAAIGPYRPLLGDPELGGAVERVVVLGHPTLSRPVSALLARPDVEVVVVAPSGTWTDVAGTADRVAGAVILEESPDASAAEQDAAWLARWTLAAAAASTAIEDHLGRLGRLDGLATAREVWSARSVGALVVGSSNPVRDLDLAAGPVAGEPVPVLANRGLAGIDGTIATATGVALGLGLPVRVLLGDLTFLHDAGSLGRGILERDVDLQLVVLNDHGGGIFATLEHGAPQRAETFERLFGTPQDVDIAALAAAHRAEHRAVRSVEELRAALAAPVRGRSVVEVVVDRRDLRESRRRLADAVRQAARAALG</sequence>
<accession>A0ABW2QBZ4</accession>
<comment type="caution">
    <text evidence="9">The sequence shown here is derived from an EMBL/GenBank/DDBJ whole genome shotgun (WGS) entry which is preliminary data.</text>
</comment>
<protein>
    <recommendedName>
        <fullName evidence="6">2-succinyl-5-enolpyruvyl-6-hydroxy-3-cyclohexene-1-carboxylate synthase</fullName>
        <shortName evidence="6">SEPHCHC synthase</shortName>
        <ecNumber evidence="6">2.2.1.9</ecNumber>
    </recommendedName>
    <alternativeName>
        <fullName evidence="6">Menaquinone biosynthesis protein MenD</fullName>
    </alternativeName>
</protein>
<dbReference type="Pfam" id="PF02775">
    <property type="entry name" value="TPP_enzyme_C"/>
    <property type="match status" value="1"/>
</dbReference>
<evidence type="ECO:0000259" key="8">
    <source>
        <dbReference type="Pfam" id="PF02776"/>
    </source>
</evidence>
<keyword evidence="5 6" id="KW-0464">Manganese</keyword>
<reference evidence="10" key="1">
    <citation type="journal article" date="2019" name="Int. J. Syst. Evol. Microbiol.">
        <title>The Global Catalogue of Microorganisms (GCM) 10K type strain sequencing project: providing services to taxonomists for standard genome sequencing and annotation.</title>
        <authorList>
            <consortium name="The Broad Institute Genomics Platform"/>
            <consortium name="The Broad Institute Genome Sequencing Center for Infectious Disease"/>
            <person name="Wu L."/>
            <person name="Ma J."/>
        </authorList>
    </citation>
    <scope>NUCLEOTIDE SEQUENCE [LARGE SCALE GENOMIC DNA]</scope>
    <source>
        <strain evidence="10">JCM 1490</strain>
    </source>
</reference>
<comment type="similarity">
    <text evidence="6">Belongs to the TPP enzyme family. MenD subfamily.</text>
</comment>
<comment type="cofactor">
    <cofactor evidence="6">
        <name>Mg(2+)</name>
        <dbReference type="ChEBI" id="CHEBI:18420"/>
    </cofactor>
    <cofactor evidence="6">
        <name>Mn(2+)</name>
        <dbReference type="ChEBI" id="CHEBI:29035"/>
    </cofactor>
</comment>
<comment type="function">
    <text evidence="6">Catalyzes the thiamine diphosphate-dependent decarboxylation of 2-oxoglutarate and the subsequent addition of the resulting succinic semialdehyde-thiamine pyrophosphate anion to isochorismate to yield 2-succinyl-5-enolpyruvyl-6-hydroxy-3-cyclohexene-1-carboxylate (SEPHCHC).</text>
</comment>
<dbReference type="NCBIfam" id="TIGR00173">
    <property type="entry name" value="menD"/>
    <property type="match status" value="1"/>
</dbReference>
<evidence type="ECO:0000256" key="4">
    <source>
        <dbReference type="ARBA" id="ARBA00023052"/>
    </source>
</evidence>
<feature type="domain" description="Thiamine pyrophosphate enzyme TPP-binding" evidence="7">
    <location>
        <begin position="403"/>
        <end position="526"/>
    </location>
</feature>
<dbReference type="Gene3D" id="3.40.50.970">
    <property type="match status" value="2"/>
</dbReference>
<dbReference type="EC" id="2.2.1.9" evidence="6"/>
<dbReference type="SUPFAM" id="SSF52518">
    <property type="entry name" value="Thiamin diphosphate-binding fold (THDP-binding)"/>
    <property type="match status" value="2"/>
</dbReference>
<dbReference type="HAMAP" id="MF_01659">
    <property type="entry name" value="MenD"/>
    <property type="match status" value="1"/>
</dbReference>
<evidence type="ECO:0000256" key="5">
    <source>
        <dbReference type="ARBA" id="ARBA00023211"/>
    </source>
</evidence>
<dbReference type="InterPro" id="IPR012001">
    <property type="entry name" value="Thiamin_PyroP_enz_TPP-bd_dom"/>
</dbReference>
<dbReference type="PANTHER" id="PTHR42916">
    <property type="entry name" value="2-SUCCINYL-5-ENOLPYRUVYL-6-HYDROXY-3-CYCLOHEXENE-1-CARBOXYLATE SYNTHASE"/>
    <property type="match status" value="1"/>
</dbReference>
<dbReference type="InterPro" id="IPR029061">
    <property type="entry name" value="THDP-binding"/>
</dbReference>
<keyword evidence="1 6" id="KW-0808">Transferase</keyword>
<evidence type="ECO:0000256" key="6">
    <source>
        <dbReference type="HAMAP-Rule" id="MF_01659"/>
    </source>
</evidence>
<comment type="cofactor">
    <cofactor evidence="6">
        <name>thiamine diphosphate</name>
        <dbReference type="ChEBI" id="CHEBI:58937"/>
    </cofactor>
    <text evidence="6">Binds 1 thiamine pyrophosphate per subunit.</text>
</comment>
<gene>
    <name evidence="6 9" type="primary">menD</name>
    <name evidence="9" type="ORF">ACFQQL_17915</name>
</gene>
<evidence type="ECO:0000256" key="3">
    <source>
        <dbReference type="ARBA" id="ARBA00022842"/>
    </source>
</evidence>
<comment type="subunit">
    <text evidence="6">Homodimer.</text>
</comment>
<comment type="pathway">
    <text evidence="6">Quinol/quinone metabolism; menaquinone biosynthesis.</text>
</comment>
<dbReference type="Pfam" id="PF02776">
    <property type="entry name" value="TPP_enzyme_N"/>
    <property type="match status" value="1"/>
</dbReference>
<comment type="catalytic activity">
    <reaction evidence="6">
        <text>isochorismate + 2-oxoglutarate + H(+) = 5-enolpyruvoyl-6-hydroxy-2-succinyl-cyclohex-3-ene-1-carboxylate + CO2</text>
        <dbReference type="Rhea" id="RHEA:25593"/>
        <dbReference type="ChEBI" id="CHEBI:15378"/>
        <dbReference type="ChEBI" id="CHEBI:16526"/>
        <dbReference type="ChEBI" id="CHEBI:16810"/>
        <dbReference type="ChEBI" id="CHEBI:29780"/>
        <dbReference type="ChEBI" id="CHEBI:58818"/>
        <dbReference type="EC" id="2.2.1.9"/>
    </reaction>
</comment>
<dbReference type="Proteomes" id="UP001596455">
    <property type="component" value="Unassembled WGS sequence"/>
</dbReference>
<keyword evidence="2 6" id="KW-0479">Metal-binding</keyword>
<name>A0ABW2QBZ4_9MICO</name>
<evidence type="ECO:0000256" key="1">
    <source>
        <dbReference type="ARBA" id="ARBA00022679"/>
    </source>
</evidence>
<dbReference type="GO" id="GO:0070204">
    <property type="term" value="F:2-succinyl-5-enolpyruvyl-6-hydroxy-3-cyclohexene-1-carboxylic-acid synthase activity"/>
    <property type="evidence" value="ECO:0007669"/>
    <property type="project" value="UniProtKB-EC"/>
</dbReference>
<keyword evidence="6" id="KW-0474">Menaquinone biosynthesis</keyword>
<evidence type="ECO:0000313" key="9">
    <source>
        <dbReference type="EMBL" id="MFC7406998.1"/>
    </source>
</evidence>
<comment type="pathway">
    <text evidence="6">Quinol/quinone metabolism; 1,4-dihydroxy-2-naphthoate biosynthesis; 1,4-dihydroxy-2-naphthoate from chorismate: step 2/7.</text>
</comment>
<keyword evidence="10" id="KW-1185">Reference proteome</keyword>
<feature type="domain" description="Thiamine pyrophosphate enzyme N-terminal TPP-binding" evidence="8">
    <location>
        <begin position="6"/>
        <end position="123"/>
    </location>
</feature>
<keyword evidence="4 6" id="KW-0786">Thiamine pyrophosphate</keyword>
<keyword evidence="3 6" id="KW-0460">Magnesium</keyword>
<dbReference type="Gene3D" id="3.40.50.1220">
    <property type="entry name" value="TPP-binding domain"/>
    <property type="match status" value="1"/>
</dbReference>
<dbReference type="EMBL" id="JBHTCQ010000005">
    <property type="protein sequence ID" value="MFC7406998.1"/>
    <property type="molecule type" value="Genomic_DNA"/>
</dbReference>
<proteinExistence type="inferred from homology"/>
<evidence type="ECO:0000313" key="10">
    <source>
        <dbReference type="Proteomes" id="UP001596455"/>
    </source>
</evidence>
<evidence type="ECO:0000259" key="7">
    <source>
        <dbReference type="Pfam" id="PF02775"/>
    </source>
</evidence>
<organism evidence="9 10">
    <name type="scientific">Georgenia alba</name>
    <dbReference type="NCBI Taxonomy" id="2233858"/>
    <lineage>
        <taxon>Bacteria</taxon>
        <taxon>Bacillati</taxon>
        <taxon>Actinomycetota</taxon>
        <taxon>Actinomycetes</taxon>
        <taxon>Micrococcales</taxon>
        <taxon>Bogoriellaceae</taxon>
        <taxon>Georgenia</taxon>
    </lineage>
</organism>
<dbReference type="InterPro" id="IPR004433">
    <property type="entry name" value="MenaQ_synth_MenD"/>
</dbReference>